<dbReference type="InterPro" id="IPR036869">
    <property type="entry name" value="J_dom_sf"/>
</dbReference>
<dbReference type="AlphaFoldDB" id="A0A3B7MH30"/>
<evidence type="ECO:0000313" key="4">
    <source>
        <dbReference type="EMBL" id="AXY72887.1"/>
    </source>
</evidence>
<dbReference type="PRINTS" id="PR00625">
    <property type="entry name" value="JDOMAIN"/>
</dbReference>
<dbReference type="CDD" id="cd06257">
    <property type="entry name" value="DnaJ"/>
    <property type="match status" value="1"/>
</dbReference>
<dbReference type="InterPro" id="IPR018253">
    <property type="entry name" value="DnaJ_domain_CS"/>
</dbReference>
<gene>
    <name evidence="4" type="ORF">D3H65_02400</name>
</gene>
<dbReference type="EMBL" id="CP032157">
    <property type="protein sequence ID" value="AXY72887.1"/>
    <property type="molecule type" value="Genomic_DNA"/>
</dbReference>
<dbReference type="Proteomes" id="UP000263900">
    <property type="component" value="Chromosome"/>
</dbReference>
<dbReference type="GO" id="GO:0051082">
    <property type="term" value="F:unfolded protein binding"/>
    <property type="evidence" value="ECO:0007669"/>
    <property type="project" value="InterPro"/>
</dbReference>
<name>A0A3B7MH30_9BACT</name>
<dbReference type="FunFam" id="2.60.260.20:FF:000013">
    <property type="entry name" value="DnaJ subfamily B member 11"/>
    <property type="match status" value="1"/>
</dbReference>
<dbReference type="CDD" id="cd10747">
    <property type="entry name" value="DnaJ_C"/>
    <property type="match status" value="1"/>
</dbReference>
<dbReference type="PANTHER" id="PTHR43096">
    <property type="entry name" value="DNAJ HOMOLOG 1, MITOCHONDRIAL-RELATED"/>
    <property type="match status" value="1"/>
</dbReference>
<keyword evidence="1" id="KW-0143">Chaperone</keyword>
<dbReference type="OrthoDB" id="9779889at2"/>
<proteinExistence type="predicted"/>
<dbReference type="Gene3D" id="1.10.287.110">
    <property type="entry name" value="DnaJ domain"/>
    <property type="match status" value="1"/>
</dbReference>
<protein>
    <submittedName>
        <fullName evidence="4">J domain-containing protein</fullName>
    </submittedName>
</protein>
<dbReference type="GO" id="GO:0005737">
    <property type="term" value="C:cytoplasm"/>
    <property type="evidence" value="ECO:0007669"/>
    <property type="project" value="TreeGrafter"/>
</dbReference>
<organism evidence="4 5">
    <name type="scientific">Paraflavitalea soli</name>
    <dbReference type="NCBI Taxonomy" id="2315862"/>
    <lineage>
        <taxon>Bacteria</taxon>
        <taxon>Pseudomonadati</taxon>
        <taxon>Bacteroidota</taxon>
        <taxon>Chitinophagia</taxon>
        <taxon>Chitinophagales</taxon>
        <taxon>Chitinophagaceae</taxon>
        <taxon>Paraflavitalea</taxon>
    </lineage>
</organism>
<evidence type="ECO:0000259" key="3">
    <source>
        <dbReference type="PROSITE" id="PS50076"/>
    </source>
</evidence>
<keyword evidence="5" id="KW-1185">Reference proteome</keyword>
<sequence>MAKDYYSILGINKKATEEEIKKAFRKLAVKHHPDKNPGNKEAEEKFKEINEAYEVLSDPEKRKKYDKYGANWNQFNGAQQGQHQYQGGSQGSGQSYRFDSDSDEFYGQAGDFSDIFGEFFNRSGAAGGGGSRRGGSRKQKGQDYHSEMTIGMEEAYQGTARVVTLNEQKIRITLKPGAYSGLTIRLAGKGAPGINGGPAGDLFITIQVLPHTLYKRDGDDIRQTVPVDLFTAVLGGEKEVNTLAGVLKIKIPAGTQNGKLLRIRGKGMPVYNKPDQTGDLLVEIQVLIPEKLTAGQQELFRQLQSLFQT</sequence>
<evidence type="ECO:0000256" key="1">
    <source>
        <dbReference type="ARBA" id="ARBA00023186"/>
    </source>
</evidence>
<dbReference type="Pfam" id="PF00226">
    <property type="entry name" value="DnaJ"/>
    <property type="match status" value="1"/>
</dbReference>
<feature type="domain" description="J" evidence="3">
    <location>
        <begin position="4"/>
        <end position="69"/>
    </location>
</feature>
<dbReference type="InterPro" id="IPR002939">
    <property type="entry name" value="DnaJ_C"/>
</dbReference>
<dbReference type="SUPFAM" id="SSF49493">
    <property type="entry name" value="HSP40/DnaJ peptide-binding domain"/>
    <property type="match status" value="2"/>
</dbReference>
<dbReference type="SUPFAM" id="SSF46565">
    <property type="entry name" value="Chaperone J-domain"/>
    <property type="match status" value="1"/>
</dbReference>
<reference evidence="4 5" key="1">
    <citation type="submission" date="2018-09" db="EMBL/GenBank/DDBJ databases">
        <title>Genome sequencing of strain 6GH32-13.</title>
        <authorList>
            <person name="Weon H.-Y."/>
            <person name="Heo J."/>
            <person name="Kwon S.-W."/>
        </authorList>
    </citation>
    <scope>NUCLEOTIDE SEQUENCE [LARGE SCALE GENOMIC DNA]</scope>
    <source>
        <strain evidence="4 5">5GH32-13</strain>
    </source>
</reference>
<dbReference type="RefSeq" id="WP_119048725.1">
    <property type="nucleotide sequence ID" value="NZ_CP032157.1"/>
</dbReference>
<feature type="region of interest" description="Disordered" evidence="2">
    <location>
        <begin position="80"/>
        <end position="100"/>
    </location>
</feature>
<dbReference type="PROSITE" id="PS50076">
    <property type="entry name" value="DNAJ_2"/>
    <property type="match status" value="1"/>
</dbReference>
<dbReference type="GO" id="GO:0042026">
    <property type="term" value="P:protein refolding"/>
    <property type="evidence" value="ECO:0007669"/>
    <property type="project" value="TreeGrafter"/>
</dbReference>
<dbReference type="SMART" id="SM00271">
    <property type="entry name" value="DnaJ"/>
    <property type="match status" value="1"/>
</dbReference>
<dbReference type="KEGG" id="pseg:D3H65_02400"/>
<evidence type="ECO:0000313" key="5">
    <source>
        <dbReference type="Proteomes" id="UP000263900"/>
    </source>
</evidence>
<accession>A0A3B7MH30</accession>
<dbReference type="PROSITE" id="PS00636">
    <property type="entry name" value="DNAJ_1"/>
    <property type="match status" value="1"/>
</dbReference>
<dbReference type="InterPro" id="IPR001623">
    <property type="entry name" value="DnaJ_domain"/>
</dbReference>
<dbReference type="Pfam" id="PF01556">
    <property type="entry name" value="DnaJ_C"/>
    <property type="match status" value="1"/>
</dbReference>
<dbReference type="InterPro" id="IPR008971">
    <property type="entry name" value="HSP40/DnaJ_pept-bd"/>
</dbReference>
<feature type="compositionally biased region" description="Low complexity" evidence="2">
    <location>
        <begin position="80"/>
        <end position="95"/>
    </location>
</feature>
<dbReference type="PANTHER" id="PTHR43096:SF52">
    <property type="entry name" value="DNAJ HOMOLOG 1, MITOCHONDRIAL-RELATED"/>
    <property type="match status" value="1"/>
</dbReference>
<dbReference type="Gene3D" id="2.60.260.20">
    <property type="entry name" value="Urease metallochaperone UreE, N-terminal domain"/>
    <property type="match status" value="2"/>
</dbReference>
<evidence type="ECO:0000256" key="2">
    <source>
        <dbReference type="SAM" id="MobiDB-lite"/>
    </source>
</evidence>